<dbReference type="InterPro" id="IPR005467">
    <property type="entry name" value="His_kinase_dom"/>
</dbReference>
<dbReference type="InterPro" id="IPR036890">
    <property type="entry name" value="HATPase_C_sf"/>
</dbReference>
<dbReference type="Gene3D" id="3.30.565.10">
    <property type="entry name" value="Histidine kinase-like ATPase, C-terminal domain"/>
    <property type="match status" value="1"/>
</dbReference>
<dbReference type="Pfam" id="PF02518">
    <property type="entry name" value="HATPase_c"/>
    <property type="match status" value="1"/>
</dbReference>
<evidence type="ECO:0000256" key="2">
    <source>
        <dbReference type="ARBA" id="ARBA00004370"/>
    </source>
</evidence>
<evidence type="ECO:0000256" key="5">
    <source>
        <dbReference type="ARBA" id="ARBA00022679"/>
    </source>
</evidence>
<keyword evidence="9" id="KW-0902">Two-component regulatory system</keyword>
<dbReference type="InterPro" id="IPR003660">
    <property type="entry name" value="HAMP_dom"/>
</dbReference>
<dbReference type="Pfam" id="PF00672">
    <property type="entry name" value="HAMP"/>
    <property type="match status" value="1"/>
</dbReference>
<dbReference type="Pfam" id="PF08521">
    <property type="entry name" value="2CSK_N"/>
    <property type="match status" value="1"/>
</dbReference>
<evidence type="ECO:0000256" key="10">
    <source>
        <dbReference type="ARBA" id="ARBA00023136"/>
    </source>
</evidence>
<feature type="domain" description="HAMP" evidence="13">
    <location>
        <begin position="198"/>
        <end position="250"/>
    </location>
</feature>
<dbReference type="InterPro" id="IPR013727">
    <property type="entry name" value="2CSK_N"/>
</dbReference>
<dbReference type="PROSITE" id="PS50109">
    <property type="entry name" value="HIS_KIN"/>
    <property type="match status" value="1"/>
</dbReference>
<dbReference type="InterPro" id="IPR004358">
    <property type="entry name" value="Sig_transdc_His_kin-like_C"/>
</dbReference>
<proteinExistence type="predicted"/>
<dbReference type="InterPro" id="IPR003594">
    <property type="entry name" value="HATPase_dom"/>
</dbReference>
<dbReference type="InterPro" id="IPR036097">
    <property type="entry name" value="HisK_dim/P_sf"/>
</dbReference>
<dbReference type="EC" id="2.7.13.3" evidence="3"/>
<comment type="subcellular location">
    <subcellularLocation>
        <location evidence="2">Membrane</location>
    </subcellularLocation>
</comment>
<evidence type="ECO:0000256" key="4">
    <source>
        <dbReference type="ARBA" id="ARBA00022553"/>
    </source>
</evidence>
<keyword evidence="10 11" id="KW-0472">Membrane</keyword>
<dbReference type="EMBL" id="JABAIM010000002">
    <property type="protein sequence ID" value="NLR75852.1"/>
    <property type="molecule type" value="Genomic_DNA"/>
</dbReference>
<dbReference type="RefSeq" id="WP_168877487.1">
    <property type="nucleotide sequence ID" value="NZ_JABAIM010000002.1"/>
</dbReference>
<name>A0A847SIY0_9NEIS</name>
<dbReference type="SMART" id="SM00387">
    <property type="entry name" value="HATPase_c"/>
    <property type="match status" value="1"/>
</dbReference>
<evidence type="ECO:0000313" key="15">
    <source>
        <dbReference type="Proteomes" id="UP000587991"/>
    </source>
</evidence>
<keyword evidence="7 14" id="KW-0418">Kinase</keyword>
<accession>A0A847SIY0</accession>
<keyword evidence="8 11" id="KW-1133">Transmembrane helix</keyword>
<dbReference type="InterPro" id="IPR050428">
    <property type="entry name" value="TCS_sensor_his_kinase"/>
</dbReference>
<keyword evidence="5" id="KW-0808">Transferase</keyword>
<keyword evidence="15" id="KW-1185">Reference proteome</keyword>
<dbReference type="SUPFAM" id="SSF55874">
    <property type="entry name" value="ATPase domain of HSP90 chaperone/DNA topoisomerase II/histidine kinase"/>
    <property type="match status" value="1"/>
</dbReference>
<dbReference type="SUPFAM" id="SSF47384">
    <property type="entry name" value="Homodimeric domain of signal transducing histidine kinase"/>
    <property type="match status" value="1"/>
</dbReference>
<comment type="caution">
    <text evidence="14">The sequence shown here is derived from an EMBL/GenBank/DDBJ whole genome shotgun (WGS) entry which is preliminary data.</text>
</comment>
<dbReference type="PROSITE" id="PS50885">
    <property type="entry name" value="HAMP"/>
    <property type="match status" value="1"/>
</dbReference>
<dbReference type="InterPro" id="IPR003661">
    <property type="entry name" value="HisK_dim/P_dom"/>
</dbReference>
<dbReference type="PANTHER" id="PTHR45436">
    <property type="entry name" value="SENSOR HISTIDINE KINASE YKOH"/>
    <property type="match status" value="1"/>
</dbReference>
<dbReference type="Gene3D" id="1.10.287.130">
    <property type="match status" value="1"/>
</dbReference>
<keyword evidence="6 11" id="KW-0812">Transmembrane</keyword>
<protein>
    <recommendedName>
        <fullName evidence="3">histidine kinase</fullName>
        <ecNumber evidence="3">2.7.13.3</ecNumber>
    </recommendedName>
</protein>
<sequence length="472" mass="52221">MTQRWAKANLGPRKLSLRRLLLIWLLLPQLVLWVAGAWVSYNVALRYANIAIDRSLWQSSKALARQVQPLGGGLYIDFPKAAQQILEEDPDDRVYYMVSTPPGRFILGNRNLPPVPSRQSVHLNDPFFYDGKLGSLTVRVAALYLNYGSVKQPQLLLVQVAKGVVAREELAREILYATVVPLSILMGLTSVLVWSGISRGLNPLRRLRRQVENRNPQDLAPIELHSAPDEVRSLAEALNALLGAVNHSISVQRRFIGDAAHQLRTPLAGLKSQTELAMQETDPAQLRERLQRVHTSATRSIHLVNQLLTLARAEPEQEHALLRAPVELGKLLREVTAEAVPRALQAGVDLGCEVGAEAVHIAGNSALLRELLLNLIDNANRYVGQNGTVTVRLRREGDKAVVEVEDDGPGIAEADKERVFERFYRGVQTGNGCGLGLAIVQEIARRHAAEVLLQDVVPHGLRVQVRFPLEAD</sequence>
<dbReference type="Pfam" id="PF00512">
    <property type="entry name" value="HisKA"/>
    <property type="match status" value="1"/>
</dbReference>
<dbReference type="SMART" id="SM00388">
    <property type="entry name" value="HisKA"/>
    <property type="match status" value="1"/>
</dbReference>
<evidence type="ECO:0000256" key="3">
    <source>
        <dbReference type="ARBA" id="ARBA00012438"/>
    </source>
</evidence>
<evidence type="ECO:0000256" key="6">
    <source>
        <dbReference type="ARBA" id="ARBA00022692"/>
    </source>
</evidence>
<organism evidence="14 15">
    <name type="scientific">Leeia aquatica</name>
    <dbReference type="NCBI Taxonomy" id="2725557"/>
    <lineage>
        <taxon>Bacteria</taxon>
        <taxon>Pseudomonadati</taxon>
        <taxon>Pseudomonadota</taxon>
        <taxon>Betaproteobacteria</taxon>
        <taxon>Neisseriales</taxon>
        <taxon>Leeiaceae</taxon>
        <taxon>Leeia</taxon>
    </lineage>
</organism>
<evidence type="ECO:0000256" key="11">
    <source>
        <dbReference type="SAM" id="Phobius"/>
    </source>
</evidence>
<dbReference type="PRINTS" id="PR00344">
    <property type="entry name" value="BCTRLSENSOR"/>
</dbReference>
<dbReference type="PANTHER" id="PTHR45436:SF1">
    <property type="entry name" value="SENSOR PROTEIN QSEC"/>
    <property type="match status" value="1"/>
</dbReference>
<reference evidence="14 15" key="1">
    <citation type="submission" date="2020-04" db="EMBL/GenBank/DDBJ databases">
        <title>Draft genome of Leeia sp. IMCC25680.</title>
        <authorList>
            <person name="Song J."/>
            <person name="Cho J.-C."/>
        </authorList>
    </citation>
    <scope>NUCLEOTIDE SEQUENCE [LARGE SCALE GENOMIC DNA]</scope>
    <source>
        <strain evidence="14 15">IMCC25680</strain>
    </source>
</reference>
<feature type="transmembrane region" description="Helical" evidence="11">
    <location>
        <begin position="174"/>
        <end position="197"/>
    </location>
</feature>
<comment type="catalytic activity">
    <reaction evidence="1">
        <text>ATP + protein L-histidine = ADP + protein N-phospho-L-histidine.</text>
        <dbReference type="EC" id="2.7.13.3"/>
    </reaction>
</comment>
<feature type="transmembrane region" description="Helical" evidence="11">
    <location>
        <begin position="21"/>
        <end position="41"/>
    </location>
</feature>
<keyword evidence="4" id="KW-0597">Phosphoprotein</keyword>
<evidence type="ECO:0000259" key="12">
    <source>
        <dbReference type="PROSITE" id="PS50109"/>
    </source>
</evidence>
<dbReference type="Proteomes" id="UP000587991">
    <property type="component" value="Unassembled WGS sequence"/>
</dbReference>
<dbReference type="GO" id="GO:0005886">
    <property type="term" value="C:plasma membrane"/>
    <property type="evidence" value="ECO:0007669"/>
    <property type="project" value="TreeGrafter"/>
</dbReference>
<evidence type="ECO:0000256" key="8">
    <source>
        <dbReference type="ARBA" id="ARBA00022989"/>
    </source>
</evidence>
<dbReference type="CDD" id="cd00075">
    <property type="entry name" value="HATPase"/>
    <property type="match status" value="1"/>
</dbReference>
<feature type="domain" description="Histidine kinase" evidence="12">
    <location>
        <begin position="258"/>
        <end position="471"/>
    </location>
</feature>
<evidence type="ECO:0000313" key="14">
    <source>
        <dbReference type="EMBL" id="NLR75852.1"/>
    </source>
</evidence>
<dbReference type="GO" id="GO:0000155">
    <property type="term" value="F:phosphorelay sensor kinase activity"/>
    <property type="evidence" value="ECO:0007669"/>
    <property type="project" value="InterPro"/>
</dbReference>
<gene>
    <name evidence="14" type="ORF">HF682_11830</name>
</gene>
<dbReference type="CDD" id="cd00082">
    <property type="entry name" value="HisKA"/>
    <property type="match status" value="1"/>
</dbReference>
<dbReference type="AlphaFoldDB" id="A0A847SIY0"/>
<evidence type="ECO:0000256" key="9">
    <source>
        <dbReference type="ARBA" id="ARBA00023012"/>
    </source>
</evidence>
<evidence type="ECO:0000256" key="1">
    <source>
        <dbReference type="ARBA" id="ARBA00000085"/>
    </source>
</evidence>
<evidence type="ECO:0000259" key="13">
    <source>
        <dbReference type="PROSITE" id="PS50885"/>
    </source>
</evidence>
<evidence type="ECO:0000256" key="7">
    <source>
        <dbReference type="ARBA" id="ARBA00022777"/>
    </source>
</evidence>